<name>A0ABZ0QPF3_9FIRM</name>
<dbReference type="RefSeq" id="WP_318750138.1">
    <property type="nucleotide sequence ID" value="NZ_CP132508.1"/>
</dbReference>
<dbReference type="EMBL" id="CP132508">
    <property type="protein sequence ID" value="WPD18288.1"/>
    <property type="molecule type" value="Genomic_DNA"/>
</dbReference>
<evidence type="ECO:0000256" key="1">
    <source>
        <dbReference type="SAM" id="MobiDB-lite"/>
    </source>
</evidence>
<feature type="compositionally biased region" description="Low complexity" evidence="1">
    <location>
        <begin position="31"/>
        <end position="42"/>
    </location>
</feature>
<keyword evidence="3" id="KW-1185">Reference proteome</keyword>
<feature type="region of interest" description="Disordered" evidence="1">
    <location>
        <begin position="1"/>
        <end position="100"/>
    </location>
</feature>
<gene>
    <name evidence="2" type="ORF">Q5761_07850</name>
</gene>
<reference evidence="2 3" key="1">
    <citation type="submission" date="2023-08" db="EMBL/GenBank/DDBJ databases">
        <title>Genome sequence of Thermaerobacter compostii strain Ins1, a spore-forming filamentous bacterium isolated from a deep geothermal reservoir.</title>
        <authorList>
            <person name="Bregnard D."/>
            <person name="Gonzalez D."/>
            <person name="Junier P."/>
        </authorList>
    </citation>
    <scope>NUCLEOTIDE SEQUENCE [LARGE SCALE GENOMIC DNA]</scope>
    <source>
        <strain evidence="2 3">Ins1</strain>
    </source>
</reference>
<accession>A0ABZ0QPF3</accession>
<organism evidence="2 3">
    <name type="scientific">Thermaerobacter composti</name>
    <dbReference type="NCBI Taxonomy" id="554949"/>
    <lineage>
        <taxon>Bacteria</taxon>
        <taxon>Bacillati</taxon>
        <taxon>Bacillota</taxon>
        <taxon>Clostridia</taxon>
        <taxon>Eubacteriales</taxon>
        <taxon>Clostridiales Family XVII. Incertae Sedis</taxon>
        <taxon>Thermaerobacter</taxon>
    </lineage>
</organism>
<evidence type="ECO:0000313" key="3">
    <source>
        <dbReference type="Proteomes" id="UP001304683"/>
    </source>
</evidence>
<sequence>MALFRRRARPAGERTDGAPAGADPATERPTGAARRPVPAAPEAEGRGSSGSPSPGPVGGEGEPSEPSPDAPSATHGRPMTMEERIQAFFRQSGGPNNPQIPKLVEKHLLYGKDHGIPGYRETFADAFIDAVVGDPSLLLLYERVQRWRAERQRERRDAARAAPAATDPAVLERLERLEQEVARLRRAVERLGAAP</sequence>
<protein>
    <submittedName>
        <fullName evidence="2">Uncharacterized protein</fullName>
    </submittedName>
</protein>
<proteinExistence type="predicted"/>
<evidence type="ECO:0000313" key="2">
    <source>
        <dbReference type="EMBL" id="WPD18288.1"/>
    </source>
</evidence>
<dbReference type="Proteomes" id="UP001304683">
    <property type="component" value="Chromosome"/>
</dbReference>